<reference evidence="2" key="1">
    <citation type="journal article" date="2022" name="Mol. Ecol. Resour.">
        <title>The genomes of chicory, endive, great burdock and yacon provide insights into Asteraceae palaeo-polyploidization history and plant inulin production.</title>
        <authorList>
            <person name="Fan W."/>
            <person name="Wang S."/>
            <person name="Wang H."/>
            <person name="Wang A."/>
            <person name="Jiang F."/>
            <person name="Liu H."/>
            <person name="Zhao H."/>
            <person name="Xu D."/>
            <person name="Zhang Y."/>
        </authorList>
    </citation>
    <scope>NUCLEOTIDE SEQUENCE [LARGE SCALE GENOMIC DNA]</scope>
    <source>
        <strain evidence="2">cv. Punajuju</strain>
    </source>
</reference>
<protein>
    <submittedName>
        <fullName evidence="1">Uncharacterized protein</fullName>
    </submittedName>
</protein>
<comment type="caution">
    <text evidence="1">The sequence shown here is derived from an EMBL/GenBank/DDBJ whole genome shotgun (WGS) entry which is preliminary data.</text>
</comment>
<sequence length="108" mass="12668">MLICRKKTPEVPLTSAQTNHPELHTFGDDEGLNPDFENIVMDPIVLEEGDELYDDHENIMRKRDFNILNHKLNFLVHLFDSQSQYATFIGIHALVYEWGKKFTSHQRL</sequence>
<accession>A0ACB9BK48</accession>
<dbReference type="EMBL" id="CM042014">
    <property type="protein sequence ID" value="KAI3722397.1"/>
    <property type="molecule type" value="Genomic_DNA"/>
</dbReference>
<gene>
    <name evidence="1" type="ORF">L2E82_33435</name>
</gene>
<organism evidence="1 2">
    <name type="scientific">Cichorium intybus</name>
    <name type="common">Chicory</name>
    <dbReference type="NCBI Taxonomy" id="13427"/>
    <lineage>
        <taxon>Eukaryota</taxon>
        <taxon>Viridiplantae</taxon>
        <taxon>Streptophyta</taxon>
        <taxon>Embryophyta</taxon>
        <taxon>Tracheophyta</taxon>
        <taxon>Spermatophyta</taxon>
        <taxon>Magnoliopsida</taxon>
        <taxon>eudicotyledons</taxon>
        <taxon>Gunneridae</taxon>
        <taxon>Pentapetalae</taxon>
        <taxon>asterids</taxon>
        <taxon>campanulids</taxon>
        <taxon>Asterales</taxon>
        <taxon>Asteraceae</taxon>
        <taxon>Cichorioideae</taxon>
        <taxon>Cichorieae</taxon>
        <taxon>Cichoriinae</taxon>
        <taxon>Cichorium</taxon>
    </lineage>
</organism>
<name>A0ACB9BK48_CICIN</name>
<reference evidence="1 2" key="2">
    <citation type="journal article" date="2022" name="Mol. Ecol. Resour.">
        <title>The genomes of chicory, endive, great burdock and yacon provide insights into Asteraceae paleo-polyploidization history and plant inulin production.</title>
        <authorList>
            <person name="Fan W."/>
            <person name="Wang S."/>
            <person name="Wang H."/>
            <person name="Wang A."/>
            <person name="Jiang F."/>
            <person name="Liu H."/>
            <person name="Zhao H."/>
            <person name="Xu D."/>
            <person name="Zhang Y."/>
        </authorList>
    </citation>
    <scope>NUCLEOTIDE SEQUENCE [LARGE SCALE GENOMIC DNA]</scope>
    <source>
        <strain evidence="2">cv. Punajuju</strain>
        <tissue evidence="1">Leaves</tissue>
    </source>
</reference>
<dbReference type="Proteomes" id="UP001055811">
    <property type="component" value="Linkage Group LG06"/>
</dbReference>
<evidence type="ECO:0000313" key="2">
    <source>
        <dbReference type="Proteomes" id="UP001055811"/>
    </source>
</evidence>
<proteinExistence type="predicted"/>
<keyword evidence="2" id="KW-1185">Reference proteome</keyword>
<evidence type="ECO:0000313" key="1">
    <source>
        <dbReference type="EMBL" id="KAI3722397.1"/>
    </source>
</evidence>